<dbReference type="EMBL" id="LR746269">
    <property type="protein sequence ID" value="CAA7398200.1"/>
    <property type="molecule type" value="Genomic_DNA"/>
</dbReference>
<protein>
    <submittedName>
        <fullName evidence="3">Uncharacterized protein</fullName>
    </submittedName>
</protein>
<feature type="signal peptide" evidence="2">
    <location>
        <begin position="1"/>
        <end position="20"/>
    </location>
</feature>
<dbReference type="Proteomes" id="UP000663760">
    <property type="component" value="Chromosome 6"/>
</dbReference>
<keyword evidence="4" id="KW-1185">Reference proteome</keyword>
<sequence length="128" mass="11329">MGGVRLLVVFFLVCAVVCSASRAVSVPGRTNDGTDDYADPSANRRHDPHIGGGGGGSGGGDDSGGGGGGSGGDGGGGDDSGGGGGGGDGGGGGGGGDGGGGGGGGGGDHGIAYGGHGIIESCSCRRGH</sequence>
<evidence type="ECO:0000256" key="1">
    <source>
        <dbReference type="SAM" id="MobiDB-lite"/>
    </source>
</evidence>
<proteinExistence type="predicted"/>
<keyword evidence="2" id="KW-0732">Signal</keyword>
<name>A0A7I8KKA0_SPIIN</name>
<feature type="region of interest" description="Disordered" evidence="1">
    <location>
        <begin position="25"/>
        <end position="112"/>
    </location>
</feature>
<accession>A0A7I8KKA0</accession>
<gene>
    <name evidence="3" type="ORF">SI8410_06008865</name>
</gene>
<organism evidence="3 4">
    <name type="scientific">Spirodela intermedia</name>
    <name type="common">Intermediate duckweed</name>
    <dbReference type="NCBI Taxonomy" id="51605"/>
    <lineage>
        <taxon>Eukaryota</taxon>
        <taxon>Viridiplantae</taxon>
        <taxon>Streptophyta</taxon>
        <taxon>Embryophyta</taxon>
        <taxon>Tracheophyta</taxon>
        <taxon>Spermatophyta</taxon>
        <taxon>Magnoliopsida</taxon>
        <taxon>Liliopsida</taxon>
        <taxon>Araceae</taxon>
        <taxon>Lemnoideae</taxon>
        <taxon>Spirodela</taxon>
    </lineage>
</organism>
<evidence type="ECO:0000256" key="2">
    <source>
        <dbReference type="SAM" id="SignalP"/>
    </source>
</evidence>
<feature type="compositionally biased region" description="Gly residues" evidence="1">
    <location>
        <begin position="50"/>
        <end position="112"/>
    </location>
</feature>
<feature type="chain" id="PRO_5029766370" evidence="2">
    <location>
        <begin position="21"/>
        <end position="128"/>
    </location>
</feature>
<reference evidence="3" key="1">
    <citation type="submission" date="2020-02" db="EMBL/GenBank/DDBJ databases">
        <authorList>
            <person name="Scholz U."/>
            <person name="Mascher M."/>
            <person name="Fiebig A."/>
        </authorList>
    </citation>
    <scope>NUCLEOTIDE SEQUENCE</scope>
</reference>
<dbReference type="AlphaFoldDB" id="A0A7I8KKA0"/>
<evidence type="ECO:0000313" key="3">
    <source>
        <dbReference type="EMBL" id="CAA7398200.1"/>
    </source>
</evidence>
<evidence type="ECO:0000313" key="4">
    <source>
        <dbReference type="Proteomes" id="UP000663760"/>
    </source>
</evidence>